<protein>
    <submittedName>
        <fullName evidence="2">Uncharacterized protein</fullName>
    </submittedName>
</protein>
<dbReference type="InParanoid" id="A0A165DGW8"/>
<evidence type="ECO:0000256" key="1">
    <source>
        <dbReference type="SAM" id="MobiDB-lite"/>
    </source>
</evidence>
<sequence length="165" mass="18337">MEPQFSFHQPCTTFKDPSQSLSSNLYPVQPTPDNIHAEKAADKHELKREKTALRPSSITPDTRETEIKAEDSAPSVVKREFRMEETDDRQDDSKRVSLDQIEAPGLEGVTLQDILDMMLELPADVTALWLQNGTSDGTVGAQTSNASEAPLEADERQIKEEAVMP</sequence>
<reference evidence="2 3" key="1">
    <citation type="journal article" date="2016" name="Mol. Biol. Evol.">
        <title>Comparative Genomics of Early-Diverging Mushroom-Forming Fungi Provides Insights into the Origins of Lignocellulose Decay Capabilities.</title>
        <authorList>
            <person name="Nagy L.G."/>
            <person name="Riley R."/>
            <person name="Tritt A."/>
            <person name="Adam C."/>
            <person name="Daum C."/>
            <person name="Floudas D."/>
            <person name="Sun H."/>
            <person name="Yadav J.S."/>
            <person name="Pangilinan J."/>
            <person name="Larsson K.H."/>
            <person name="Matsuura K."/>
            <person name="Barry K."/>
            <person name="Labutti K."/>
            <person name="Kuo R."/>
            <person name="Ohm R.A."/>
            <person name="Bhattacharya S.S."/>
            <person name="Shirouzu T."/>
            <person name="Yoshinaga Y."/>
            <person name="Martin F.M."/>
            <person name="Grigoriev I.V."/>
            <person name="Hibbett D.S."/>
        </authorList>
    </citation>
    <scope>NUCLEOTIDE SEQUENCE [LARGE SCALE GENOMIC DNA]</scope>
    <source>
        <strain evidence="2 3">93-53</strain>
    </source>
</reference>
<dbReference type="GeneID" id="63828669"/>
<feature type="compositionally biased region" description="Basic and acidic residues" evidence="1">
    <location>
        <begin position="61"/>
        <end position="84"/>
    </location>
</feature>
<organism evidence="2 3">
    <name type="scientific">Laetiporus sulphureus 93-53</name>
    <dbReference type="NCBI Taxonomy" id="1314785"/>
    <lineage>
        <taxon>Eukaryota</taxon>
        <taxon>Fungi</taxon>
        <taxon>Dikarya</taxon>
        <taxon>Basidiomycota</taxon>
        <taxon>Agaricomycotina</taxon>
        <taxon>Agaricomycetes</taxon>
        <taxon>Polyporales</taxon>
        <taxon>Laetiporus</taxon>
    </lineage>
</organism>
<feature type="compositionally biased region" description="Polar residues" evidence="1">
    <location>
        <begin position="133"/>
        <end position="147"/>
    </location>
</feature>
<feature type="compositionally biased region" description="Basic and acidic residues" evidence="1">
    <location>
        <begin position="153"/>
        <end position="165"/>
    </location>
</feature>
<dbReference type="Proteomes" id="UP000076871">
    <property type="component" value="Unassembled WGS sequence"/>
</dbReference>
<gene>
    <name evidence="2" type="ORF">LAESUDRAFT_750990</name>
</gene>
<dbReference type="RefSeq" id="XP_040762593.1">
    <property type="nucleotide sequence ID" value="XM_040911641.1"/>
</dbReference>
<dbReference type="EMBL" id="KV427634">
    <property type="protein sequence ID" value="KZT04853.1"/>
    <property type="molecule type" value="Genomic_DNA"/>
</dbReference>
<feature type="compositionally biased region" description="Polar residues" evidence="1">
    <location>
        <begin position="1"/>
        <end position="26"/>
    </location>
</feature>
<dbReference type="AlphaFoldDB" id="A0A165DGW8"/>
<accession>A0A165DGW8</accession>
<feature type="compositionally biased region" description="Basic and acidic residues" evidence="1">
    <location>
        <begin position="35"/>
        <end position="52"/>
    </location>
</feature>
<proteinExistence type="predicted"/>
<feature type="region of interest" description="Disordered" evidence="1">
    <location>
        <begin position="1"/>
        <end position="98"/>
    </location>
</feature>
<name>A0A165DGW8_9APHY</name>
<evidence type="ECO:0000313" key="3">
    <source>
        <dbReference type="Proteomes" id="UP000076871"/>
    </source>
</evidence>
<feature type="region of interest" description="Disordered" evidence="1">
    <location>
        <begin position="133"/>
        <end position="165"/>
    </location>
</feature>
<keyword evidence="3" id="KW-1185">Reference proteome</keyword>
<evidence type="ECO:0000313" key="2">
    <source>
        <dbReference type="EMBL" id="KZT04853.1"/>
    </source>
</evidence>